<sequence>MQCLSFAPCVSTRGQMAVNFKRRPSGMTQSGKALSAPFYNRTLLLTWEARSLFPWESLRVLFRTSQDGGFSLLGTIRECSDPRQNRPPMLKSDKNWNGVVGTSDFQQV</sequence>
<protein>
    <submittedName>
        <fullName evidence="2">Uncharacterized protein</fullName>
    </submittedName>
</protein>
<dbReference type="EMBL" id="BGPR01010418">
    <property type="protein sequence ID" value="GBN46057.1"/>
    <property type="molecule type" value="Genomic_DNA"/>
</dbReference>
<evidence type="ECO:0000256" key="1">
    <source>
        <dbReference type="SAM" id="MobiDB-lite"/>
    </source>
</evidence>
<evidence type="ECO:0000313" key="2">
    <source>
        <dbReference type="EMBL" id="GBN46057.1"/>
    </source>
</evidence>
<reference evidence="2 3" key="1">
    <citation type="journal article" date="2019" name="Sci. Rep.">
        <title>Orb-weaving spider Araneus ventricosus genome elucidates the spidroin gene catalogue.</title>
        <authorList>
            <person name="Kono N."/>
            <person name="Nakamura H."/>
            <person name="Ohtoshi R."/>
            <person name="Moran D.A.P."/>
            <person name="Shinohara A."/>
            <person name="Yoshida Y."/>
            <person name="Fujiwara M."/>
            <person name="Mori M."/>
            <person name="Tomita M."/>
            <person name="Arakawa K."/>
        </authorList>
    </citation>
    <scope>NUCLEOTIDE SEQUENCE [LARGE SCALE GENOMIC DNA]</scope>
</reference>
<evidence type="ECO:0000313" key="3">
    <source>
        <dbReference type="Proteomes" id="UP000499080"/>
    </source>
</evidence>
<organism evidence="2 3">
    <name type="scientific">Araneus ventricosus</name>
    <name type="common">Orbweaver spider</name>
    <name type="synonym">Epeira ventricosa</name>
    <dbReference type="NCBI Taxonomy" id="182803"/>
    <lineage>
        <taxon>Eukaryota</taxon>
        <taxon>Metazoa</taxon>
        <taxon>Ecdysozoa</taxon>
        <taxon>Arthropoda</taxon>
        <taxon>Chelicerata</taxon>
        <taxon>Arachnida</taxon>
        <taxon>Araneae</taxon>
        <taxon>Araneomorphae</taxon>
        <taxon>Entelegynae</taxon>
        <taxon>Araneoidea</taxon>
        <taxon>Araneidae</taxon>
        <taxon>Araneus</taxon>
    </lineage>
</organism>
<dbReference type="AlphaFoldDB" id="A0A4Y2P721"/>
<proteinExistence type="predicted"/>
<accession>A0A4Y2P721</accession>
<feature type="region of interest" description="Disordered" evidence="1">
    <location>
        <begin position="81"/>
        <end position="108"/>
    </location>
</feature>
<dbReference type="Proteomes" id="UP000499080">
    <property type="component" value="Unassembled WGS sequence"/>
</dbReference>
<comment type="caution">
    <text evidence="2">The sequence shown here is derived from an EMBL/GenBank/DDBJ whole genome shotgun (WGS) entry which is preliminary data.</text>
</comment>
<keyword evidence="3" id="KW-1185">Reference proteome</keyword>
<name>A0A4Y2P721_ARAVE</name>
<gene>
    <name evidence="2" type="ORF">AVEN_275544_1</name>
</gene>